<dbReference type="AlphaFoldDB" id="A0ABD2YH80"/>
<proteinExistence type="predicted"/>
<evidence type="ECO:0000313" key="2">
    <source>
        <dbReference type="Proteomes" id="UP001630127"/>
    </source>
</evidence>
<keyword evidence="2" id="KW-1185">Reference proteome</keyword>
<reference evidence="1 2" key="1">
    <citation type="submission" date="2024-11" db="EMBL/GenBank/DDBJ databases">
        <title>A near-complete genome assembly of Cinchona calisaya.</title>
        <authorList>
            <person name="Lian D.C."/>
            <person name="Zhao X.W."/>
            <person name="Wei L."/>
        </authorList>
    </citation>
    <scope>NUCLEOTIDE SEQUENCE [LARGE SCALE GENOMIC DNA]</scope>
    <source>
        <tissue evidence="1">Nenye</tissue>
    </source>
</reference>
<accession>A0ABD2YH80</accession>
<name>A0ABD2YH80_9GENT</name>
<gene>
    <name evidence="1" type="ORF">ACH5RR_034744</name>
</gene>
<comment type="caution">
    <text evidence="1">The sequence shown here is derived from an EMBL/GenBank/DDBJ whole genome shotgun (WGS) entry which is preliminary data.</text>
</comment>
<evidence type="ECO:0000313" key="1">
    <source>
        <dbReference type="EMBL" id="KAL3504903.1"/>
    </source>
</evidence>
<protein>
    <submittedName>
        <fullName evidence="1">Uncharacterized protein</fullName>
    </submittedName>
</protein>
<sequence length="126" mass="13728">MSELANSVQSLIKSKMDELLIFGEVEKALLSAITTDGAAMLRVLHFLSSLVATLNGKGRHILSDKDSTTVSLVWDINAALEPLWLELSTCISKMENYSDWAPYLLHSSILSTSGVMHPLPAGSRNI</sequence>
<organism evidence="1 2">
    <name type="scientific">Cinchona calisaya</name>
    <dbReference type="NCBI Taxonomy" id="153742"/>
    <lineage>
        <taxon>Eukaryota</taxon>
        <taxon>Viridiplantae</taxon>
        <taxon>Streptophyta</taxon>
        <taxon>Embryophyta</taxon>
        <taxon>Tracheophyta</taxon>
        <taxon>Spermatophyta</taxon>
        <taxon>Magnoliopsida</taxon>
        <taxon>eudicotyledons</taxon>
        <taxon>Gunneridae</taxon>
        <taxon>Pentapetalae</taxon>
        <taxon>asterids</taxon>
        <taxon>lamiids</taxon>
        <taxon>Gentianales</taxon>
        <taxon>Rubiaceae</taxon>
        <taxon>Cinchonoideae</taxon>
        <taxon>Cinchoneae</taxon>
        <taxon>Cinchona</taxon>
    </lineage>
</organism>
<dbReference type="Proteomes" id="UP001630127">
    <property type="component" value="Unassembled WGS sequence"/>
</dbReference>
<dbReference type="EMBL" id="JBJUIK010000014">
    <property type="protein sequence ID" value="KAL3504903.1"/>
    <property type="molecule type" value="Genomic_DNA"/>
</dbReference>